<evidence type="ECO:0000256" key="3">
    <source>
        <dbReference type="ARBA" id="ARBA00022617"/>
    </source>
</evidence>
<keyword evidence="3 9" id="KW-0349">Heme</keyword>
<evidence type="ECO:0000313" key="12">
    <source>
        <dbReference type="Proteomes" id="UP000297910"/>
    </source>
</evidence>
<dbReference type="Gene3D" id="1.10.630.10">
    <property type="entry name" value="Cytochrome P450"/>
    <property type="match status" value="1"/>
</dbReference>
<dbReference type="AlphaFoldDB" id="A0A4Z1FWV4"/>
<dbReference type="InterPro" id="IPR017972">
    <property type="entry name" value="Cyt_P450_CS"/>
</dbReference>
<accession>A0A4Z1FWV4</accession>
<reference evidence="11 12" key="1">
    <citation type="submission" date="2017-12" db="EMBL/GenBank/DDBJ databases">
        <title>Comparative genomics of Botrytis spp.</title>
        <authorList>
            <person name="Valero-Jimenez C.A."/>
            <person name="Tapia P."/>
            <person name="Veloso J."/>
            <person name="Silva-Moreno E."/>
            <person name="Staats M."/>
            <person name="Valdes J.H."/>
            <person name="Van Kan J.A.L."/>
        </authorList>
    </citation>
    <scope>NUCLEOTIDE SEQUENCE [LARGE SCALE GENOMIC DNA]</scope>
    <source>
        <strain evidence="11 12">Bp0003</strain>
    </source>
</reference>
<dbReference type="PRINTS" id="PR00385">
    <property type="entry name" value="P450"/>
</dbReference>
<dbReference type="InterPro" id="IPR050121">
    <property type="entry name" value="Cytochrome_P450_monoxygenase"/>
</dbReference>
<evidence type="ECO:0000256" key="10">
    <source>
        <dbReference type="RuleBase" id="RU000461"/>
    </source>
</evidence>
<evidence type="ECO:0000256" key="6">
    <source>
        <dbReference type="ARBA" id="ARBA00023004"/>
    </source>
</evidence>
<keyword evidence="7" id="KW-0843">Virulence</keyword>
<dbReference type="InterPro" id="IPR002401">
    <property type="entry name" value="Cyt_P450_E_grp-I"/>
</dbReference>
<comment type="cofactor">
    <cofactor evidence="1 9">
        <name>heme</name>
        <dbReference type="ChEBI" id="CHEBI:30413"/>
    </cofactor>
</comment>
<sequence length="415" mass="47146">MFQPPLESTAMKLSKCVRYAPNKLSINNSDAVNEIYGFNKNMAKPEEAYAAFRVNKHAINTFNTSSKEAHRRKRRIMAKGFSDVALATYDIGGKGEKLVKSFHQRAVRIYMTSQVPLFKKLYIDRVLFPQMAKANTALADYARSYTVQRAHQHREEINRIDETETYSHVKSGNNNTSSDIMHHLLNAHDEETTSVYSNNELLGEAILLMMAGSDTTSTALTATLFYLFHNPHALQSLRSELAHIFSYSTSIRVLAVENCKYLRACIDEAMRLCPPAPTALPRVVCEGGIEVLGIHFPEGVCLGVSNFALFRNELYFKEPHRFMPERWLDNDEDSLSLARMAFKPFSVGPRHCIGQRLAIQEMAYIVAKIVYHFEFEVVGTDSEYKGLGVDENVVMEQFDVFTSLERGPEINFWAR</sequence>
<keyword evidence="8 10" id="KW-0503">Monooxygenase</keyword>
<gene>
    <name evidence="11" type="ORF">BPAE_0041g00640</name>
</gene>
<evidence type="ECO:0000256" key="2">
    <source>
        <dbReference type="ARBA" id="ARBA00010617"/>
    </source>
</evidence>
<dbReference type="GO" id="GO:0016705">
    <property type="term" value="F:oxidoreductase activity, acting on paired donors, with incorporation or reduction of molecular oxygen"/>
    <property type="evidence" value="ECO:0007669"/>
    <property type="project" value="InterPro"/>
</dbReference>
<dbReference type="Proteomes" id="UP000297910">
    <property type="component" value="Unassembled WGS sequence"/>
</dbReference>
<dbReference type="PANTHER" id="PTHR24305:SF237">
    <property type="entry name" value="CYTOCHROME P450 MONOOXYGENASE ATNE-RELATED"/>
    <property type="match status" value="1"/>
</dbReference>
<dbReference type="GO" id="GO:0004497">
    <property type="term" value="F:monooxygenase activity"/>
    <property type="evidence" value="ECO:0007669"/>
    <property type="project" value="UniProtKB-KW"/>
</dbReference>
<proteinExistence type="inferred from homology"/>
<dbReference type="EMBL" id="PQXI01000041">
    <property type="protein sequence ID" value="TGO27512.1"/>
    <property type="molecule type" value="Genomic_DNA"/>
</dbReference>
<dbReference type="SUPFAM" id="SSF48264">
    <property type="entry name" value="Cytochrome P450"/>
    <property type="match status" value="1"/>
</dbReference>
<dbReference type="PRINTS" id="PR00463">
    <property type="entry name" value="EP450I"/>
</dbReference>
<evidence type="ECO:0000256" key="7">
    <source>
        <dbReference type="ARBA" id="ARBA00023026"/>
    </source>
</evidence>
<keyword evidence="4 9" id="KW-0479">Metal-binding</keyword>
<evidence type="ECO:0000256" key="5">
    <source>
        <dbReference type="ARBA" id="ARBA00023002"/>
    </source>
</evidence>
<keyword evidence="5 10" id="KW-0560">Oxidoreductase</keyword>
<dbReference type="PANTHER" id="PTHR24305">
    <property type="entry name" value="CYTOCHROME P450"/>
    <property type="match status" value="1"/>
</dbReference>
<comment type="caution">
    <text evidence="11">The sequence shown here is derived from an EMBL/GenBank/DDBJ whole genome shotgun (WGS) entry which is preliminary data.</text>
</comment>
<keyword evidence="6 9" id="KW-0408">Iron</keyword>
<dbReference type="InterPro" id="IPR036396">
    <property type="entry name" value="Cyt_P450_sf"/>
</dbReference>
<dbReference type="GO" id="GO:0005506">
    <property type="term" value="F:iron ion binding"/>
    <property type="evidence" value="ECO:0007669"/>
    <property type="project" value="InterPro"/>
</dbReference>
<evidence type="ECO:0000256" key="9">
    <source>
        <dbReference type="PIRSR" id="PIRSR602401-1"/>
    </source>
</evidence>
<keyword evidence="12" id="KW-1185">Reference proteome</keyword>
<comment type="similarity">
    <text evidence="2 10">Belongs to the cytochrome P450 family.</text>
</comment>
<evidence type="ECO:0000256" key="4">
    <source>
        <dbReference type="ARBA" id="ARBA00022723"/>
    </source>
</evidence>
<dbReference type="PROSITE" id="PS00086">
    <property type="entry name" value="CYTOCHROME_P450"/>
    <property type="match status" value="1"/>
</dbReference>
<evidence type="ECO:0000313" key="11">
    <source>
        <dbReference type="EMBL" id="TGO27512.1"/>
    </source>
</evidence>
<dbReference type="Pfam" id="PF00067">
    <property type="entry name" value="p450"/>
    <property type="match status" value="1"/>
</dbReference>
<dbReference type="InterPro" id="IPR001128">
    <property type="entry name" value="Cyt_P450"/>
</dbReference>
<organism evidence="11 12">
    <name type="scientific">Botrytis paeoniae</name>
    <dbReference type="NCBI Taxonomy" id="278948"/>
    <lineage>
        <taxon>Eukaryota</taxon>
        <taxon>Fungi</taxon>
        <taxon>Dikarya</taxon>
        <taxon>Ascomycota</taxon>
        <taxon>Pezizomycotina</taxon>
        <taxon>Leotiomycetes</taxon>
        <taxon>Helotiales</taxon>
        <taxon>Sclerotiniaceae</taxon>
        <taxon>Botrytis</taxon>
    </lineage>
</organism>
<protein>
    <submittedName>
        <fullName evidence="11">Uncharacterized protein</fullName>
    </submittedName>
</protein>
<evidence type="ECO:0000256" key="8">
    <source>
        <dbReference type="ARBA" id="ARBA00023033"/>
    </source>
</evidence>
<evidence type="ECO:0000256" key="1">
    <source>
        <dbReference type="ARBA" id="ARBA00001971"/>
    </source>
</evidence>
<dbReference type="GO" id="GO:0020037">
    <property type="term" value="F:heme binding"/>
    <property type="evidence" value="ECO:0007669"/>
    <property type="project" value="InterPro"/>
</dbReference>
<feature type="binding site" description="axial binding residue" evidence="9">
    <location>
        <position position="352"/>
    </location>
    <ligand>
        <name>heme</name>
        <dbReference type="ChEBI" id="CHEBI:30413"/>
    </ligand>
    <ligandPart>
        <name>Fe</name>
        <dbReference type="ChEBI" id="CHEBI:18248"/>
    </ligandPart>
</feature>
<name>A0A4Z1FWV4_9HELO</name>